<accession>A0A371CC01</accession>
<evidence type="ECO:0000313" key="2">
    <source>
        <dbReference type="EMBL" id="RDW27818.1"/>
    </source>
</evidence>
<gene>
    <name evidence="2" type="ORF">B0I71DRAFT_14592</name>
</gene>
<feature type="chain" id="PRO_5016785916" evidence="1">
    <location>
        <begin position="17"/>
        <end position="134"/>
    </location>
</feature>
<protein>
    <submittedName>
        <fullName evidence="2">Uncharacterized protein</fullName>
    </submittedName>
</protein>
<name>A0A371CC01_YARLL</name>
<dbReference type="AlphaFoldDB" id="A0A371CC01"/>
<dbReference type="EMBL" id="KZ857328">
    <property type="protein sequence ID" value="RDW27818.1"/>
    <property type="molecule type" value="Genomic_DNA"/>
</dbReference>
<dbReference type="Proteomes" id="UP000256601">
    <property type="component" value="Unassembled WGS sequence"/>
</dbReference>
<evidence type="ECO:0000256" key="1">
    <source>
        <dbReference type="SAM" id="SignalP"/>
    </source>
</evidence>
<organism evidence="2 3">
    <name type="scientific">Yarrowia lipolytica</name>
    <name type="common">Candida lipolytica</name>
    <dbReference type="NCBI Taxonomy" id="4952"/>
    <lineage>
        <taxon>Eukaryota</taxon>
        <taxon>Fungi</taxon>
        <taxon>Dikarya</taxon>
        <taxon>Ascomycota</taxon>
        <taxon>Saccharomycotina</taxon>
        <taxon>Dipodascomycetes</taxon>
        <taxon>Dipodascales</taxon>
        <taxon>Dipodascales incertae sedis</taxon>
        <taxon>Yarrowia</taxon>
    </lineage>
</organism>
<feature type="signal peptide" evidence="1">
    <location>
        <begin position="1"/>
        <end position="16"/>
    </location>
</feature>
<proteinExistence type="predicted"/>
<reference evidence="2 3" key="1">
    <citation type="submission" date="2018-07" db="EMBL/GenBank/DDBJ databases">
        <title>Draft Genome Assemblies for Five Robust Yarrowia lipolytica Strains Exhibiting High Lipid Production and Pentose Sugar Utilization and Sugar Alcohol Secretion from Undetoxified Lignocellulosic Biomass Hydrolysates.</title>
        <authorList>
            <consortium name="DOE Joint Genome Institute"/>
            <person name="Walker C."/>
            <person name="Ryu S."/>
            <person name="Na H."/>
            <person name="Zane M."/>
            <person name="LaButti K."/>
            <person name="Lipzen A."/>
            <person name="Haridas S."/>
            <person name="Barry K."/>
            <person name="Grigoriev I.V."/>
            <person name="Quarterman J."/>
            <person name="Slininger P."/>
            <person name="Dien B."/>
            <person name="Trinh C.T."/>
        </authorList>
    </citation>
    <scope>NUCLEOTIDE SEQUENCE [LARGE SCALE GENOMIC DNA]</scope>
    <source>
        <strain evidence="2 3">YB392</strain>
    </source>
</reference>
<keyword evidence="1" id="KW-0732">Signal</keyword>
<sequence>MVMFFGGWFFWWRAYAKQGRDRSGLRNSDEEKRRVVRGTGPYILSDVCPKAQQCAIFVSITAFGSIAHAFNIWAVGWDGVRIWGKIVRGNIQSFWSWRTMRRGCTRRFADAGVACCSTGCVLPTCQGRTPASKC</sequence>
<evidence type="ECO:0000313" key="3">
    <source>
        <dbReference type="Proteomes" id="UP000256601"/>
    </source>
</evidence>